<comment type="similarity">
    <text evidence="1">Belongs to the LysR transcriptional regulatory family.</text>
</comment>
<dbReference type="Pfam" id="PF00126">
    <property type="entry name" value="HTH_1"/>
    <property type="match status" value="1"/>
</dbReference>
<dbReference type="PANTHER" id="PTHR30126">
    <property type="entry name" value="HTH-TYPE TRANSCRIPTIONAL REGULATOR"/>
    <property type="match status" value="1"/>
</dbReference>
<dbReference type="Gene3D" id="3.40.190.290">
    <property type="match status" value="1"/>
</dbReference>
<dbReference type="InterPro" id="IPR036390">
    <property type="entry name" value="WH_DNA-bd_sf"/>
</dbReference>
<evidence type="ECO:0000256" key="1">
    <source>
        <dbReference type="ARBA" id="ARBA00009437"/>
    </source>
</evidence>
<evidence type="ECO:0000256" key="4">
    <source>
        <dbReference type="ARBA" id="ARBA00023163"/>
    </source>
</evidence>
<keyword evidence="4" id="KW-0804">Transcription</keyword>
<evidence type="ECO:0000313" key="6">
    <source>
        <dbReference type="EMBL" id="AOA57711.1"/>
    </source>
</evidence>
<dbReference type="KEGG" id="ala:BFG52_04630"/>
<evidence type="ECO:0000313" key="7">
    <source>
        <dbReference type="Proteomes" id="UP000093391"/>
    </source>
</evidence>
<reference evidence="6 7" key="1">
    <citation type="submission" date="2016-08" db="EMBL/GenBank/DDBJ databases">
        <authorList>
            <person name="Seilhamer J.J."/>
        </authorList>
    </citation>
    <scope>NUCLEOTIDE SEQUENCE [LARGE SCALE GENOMIC DNA]</scope>
    <source>
        <strain evidence="6 7">BRTC-1</strain>
    </source>
</reference>
<evidence type="ECO:0000256" key="2">
    <source>
        <dbReference type="ARBA" id="ARBA00023015"/>
    </source>
</evidence>
<sequence>MKNPKLYQITDFDLKLLRIFKTIVECGSFSAAESVLGITRSAISLHMTDLEKRVGIRLCQRGRSGFALTDAGREVLQQSELLFAAVEDFRQHINQIHQQLRGDFNIGVIHNLVTLPHMHITHALTQLTQASEQIRIQLSMLTPSEIEQGLFDGRLHIGALPVVSPLSGLEYLPLYTERCSLYCAAAHALFHEDHPDIKALKLYQAIIPTSRLSIEATSLYKKLNCNAEASNREGTAFLILTGRYIGFLPDHYAAQWVKQGLMKAILPEQLNFSSDMMLALPKTRRSNIILDLFLEKINEVRVESQACVL</sequence>
<evidence type="ECO:0000256" key="3">
    <source>
        <dbReference type="ARBA" id="ARBA00023125"/>
    </source>
</evidence>
<protein>
    <submittedName>
        <fullName evidence="6">LuxR family transcriptional regulator</fullName>
    </submittedName>
</protein>
<dbReference type="RefSeq" id="WP_067553136.1">
    <property type="nucleotide sequence ID" value="NZ_CP016895.1"/>
</dbReference>
<dbReference type="InterPro" id="IPR000847">
    <property type="entry name" value="LysR_HTH_N"/>
</dbReference>
<dbReference type="PROSITE" id="PS50931">
    <property type="entry name" value="HTH_LYSR"/>
    <property type="match status" value="1"/>
</dbReference>
<feature type="domain" description="HTH lysR-type" evidence="5">
    <location>
        <begin position="12"/>
        <end position="69"/>
    </location>
</feature>
<dbReference type="Proteomes" id="UP000093391">
    <property type="component" value="Chromosome"/>
</dbReference>
<dbReference type="GO" id="GO:0003700">
    <property type="term" value="F:DNA-binding transcription factor activity"/>
    <property type="evidence" value="ECO:0007669"/>
    <property type="project" value="InterPro"/>
</dbReference>
<name>A0A1B2LXP2_9GAMM</name>
<dbReference type="Gene3D" id="1.10.10.10">
    <property type="entry name" value="Winged helix-like DNA-binding domain superfamily/Winged helix DNA-binding domain"/>
    <property type="match status" value="1"/>
</dbReference>
<dbReference type="GO" id="GO:0000976">
    <property type="term" value="F:transcription cis-regulatory region binding"/>
    <property type="evidence" value="ECO:0007669"/>
    <property type="project" value="TreeGrafter"/>
</dbReference>
<dbReference type="InterPro" id="IPR005119">
    <property type="entry name" value="LysR_subst-bd"/>
</dbReference>
<dbReference type="PANTHER" id="PTHR30126:SF98">
    <property type="entry name" value="HTH-TYPE TRANSCRIPTIONAL ACTIVATOR BAUR"/>
    <property type="match status" value="1"/>
</dbReference>
<proteinExistence type="inferred from homology"/>
<dbReference type="EMBL" id="CP016895">
    <property type="protein sequence ID" value="AOA57711.1"/>
    <property type="molecule type" value="Genomic_DNA"/>
</dbReference>
<keyword evidence="3" id="KW-0238">DNA-binding</keyword>
<keyword evidence="2" id="KW-0805">Transcription regulation</keyword>
<dbReference type="InterPro" id="IPR036388">
    <property type="entry name" value="WH-like_DNA-bd_sf"/>
</dbReference>
<keyword evidence="7" id="KW-1185">Reference proteome</keyword>
<dbReference type="SUPFAM" id="SSF46785">
    <property type="entry name" value="Winged helix' DNA-binding domain"/>
    <property type="match status" value="1"/>
</dbReference>
<dbReference type="STRING" id="1789224.BFG52_04630"/>
<dbReference type="SUPFAM" id="SSF53850">
    <property type="entry name" value="Periplasmic binding protein-like II"/>
    <property type="match status" value="1"/>
</dbReference>
<organism evidence="6 7">
    <name type="scientific">Acinetobacter larvae</name>
    <dbReference type="NCBI Taxonomy" id="1789224"/>
    <lineage>
        <taxon>Bacteria</taxon>
        <taxon>Pseudomonadati</taxon>
        <taxon>Pseudomonadota</taxon>
        <taxon>Gammaproteobacteria</taxon>
        <taxon>Moraxellales</taxon>
        <taxon>Moraxellaceae</taxon>
        <taxon>Acinetobacter</taxon>
    </lineage>
</organism>
<dbReference type="AlphaFoldDB" id="A0A1B2LXP2"/>
<dbReference type="CDD" id="cd05466">
    <property type="entry name" value="PBP2_LTTR_substrate"/>
    <property type="match status" value="1"/>
</dbReference>
<evidence type="ECO:0000259" key="5">
    <source>
        <dbReference type="PROSITE" id="PS50931"/>
    </source>
</evidence>
<dbReference type="Pfam" id="PF03466">
    <property type="entry name" value="LysR_substrate"/>
    <property type="match status" value="1"/>
</dbReference>
<dbReference type="OrthoDB" id="8587655at2"/>
<gene>
    <name evidence="6" type="ORF">BFG52_04630</name>
</gene>
<accession>A0A1B2LXP2</accession>